<organism evidence="1 2">
    <name type="scientific">Sphingomonas aliaeris</name>
    <dbReference type="NCBI Taxonomy" id="2759526"/>
    <lineage>
        <taxon>Bacteria</taxon>
        <taxon>Pseudomonadati</taxon>
        <taxon>Pseudomonadota</taxon>
        <taxon>Alphaproteobacteria</taxon>
        <taxon>Sphingomonadales</taxon>
        <taxon>Sphingomonadaceae</taxon>
        <taxon>Sphingomonas</taxon>
    </lineage>
</organism>
<dbReference type="EMBL" id="CP061035">
    <property type="protein sequence ID" value="QQV76495.1"/>
    <property type="molecule type" value="Genomic_DNA"/>
</dbReference>
<dbReference type="PANTHER" id="PTHR36154:SF1">
    <property type="entry name" value="DNA-BINDING TRANSCRIPTIONAL ACTIVATOR ALPA"/>
    <property type="match status" value="1"/>
</dbReference>
<sequence>MSNASIERSRSHRLIRLKEVLDLVPLGRSTIYDRMTAGTFPQSLAMGGGVVCWRECEVLDWIEALPKRDRKIKRG</sequence>
<reference evidence="2" key="1">
    <citation type="submission" date="2020-09" db="EMBL/GenBank/DDBJ databases">
        <title>Sphingomonas sp., a new species isolated from pork steak.</title>
        <authorList>
            <person name="Heidler von Heilborn D."/>
        </authorList>
    </citation>
    <scope>NUCLEOTIDE SEQUENCE [LARGE SCALE GENOMIC DNA]</scope>
</reference>
<keyword evidence="2" id="KW-1185">Reference proteome</keyword>
<dbReference type="InterPro" id="IPR010260">
    <property type="entry name" value="AlpA"/>
</dbReference>
<accession>A0A974S3X9</accession>
<dbReference type="PANTHER" id="PTHR36154">
    <property type="entry name" value="DNA-BINDING TRANSCRIPTIONAL ACTIVATOR ALPA"/>
    <property type="match status" value="1"/>
</dbReference>
<dbReference type="KEGG" id="sari:H5J25_13680"/>
<dbReference type="Pfam" id="PF05930">
    <property type="entry name" value="Phage_AlpA"/>
    <property type="match status" value="1"/>
</dbReference>
<dbReference type="InterPro" id="IPR052931">
    <property type="entry name" value="Prophage_regulatory_activator"/>
</dbReference>
<gene>
    <name evidence="1" type="ORF">H5J25_13680</name>
</gene>
<dbReference type="Gene3D" id="1.10.238.160">
    <property type="match status" value="1"/>
</dbReference>
<evidence type="ECO:0000313" key="1">
    <source>
        <dbReference type="EMBL" id="QQV76495.1"/>
    </source>
</evidence>
<proteinExistence type="predicted"/>
<dbReference type="Proteomes" id="UP000595894">
    <property type="component" value="Chromosome"/>
</dbReference>
<evidence type="ECO:0000313" key="2">
    <source>
        <dbReference type="Proteomes" id="UP000595894"/>
    </source>
</evidence>
<dbReference type="RefSeq" id="WP_202091864.1">
    <property type="nucleotide sequence ID" value="NZ_CP061035.1"/>
</dbReference>
<protein>
    <submittedName>
        <fullName evidence="1">AlpA family phage regulatory protein</fullName>
    </submittedName>
</protein>
<name>A0A974S3X9_9SPHN</name>
<dbReference type="AlphaFoldDB" id="A0A974S3X9"/>